<accession>A0A1V6C525</accession>
<dbReference type="InterPro" id="IPR029018">
    <property type="entry name" value="Hex-like_dom2"/>
</dbReference>
<reference evidence="3" key="1">
    <citation type="submission" date="2017-02" db="EMBL/GenBank/DDBJ databases">
        <title>Delving into the versatile metabolic prowess of the omnipresent phylum Bacteroidetes.</title>
        <authorList>
            <person name="Nobu M.K."/>
            <person name="Mei R."/>
            <person name="Narihiro T."/>
            <person name="Kuroda K."/>
            <person name="Liu W.-T."/>
        </authorList>
    </citation>
    <scope>NUCLEOTIDE SEQUENCE</scope>
    <source>
        <strain evidence="3">ADurb.Bin131</strain>
    </source>
</reference>
<sequence length="807" mass="93176">MKKYWLLLAVIMIVSSFVASAGIKDNTKDGNIPIVQNGMPVAVIVIPLEAKEKFPKAIESANAIQKYIQKMTDAELPIIMENQQHPANISTFIYVGHTQAAKKNRIRVPSGFNPAIRPDVYEEEGYIIKTIGNNIFIAGNEDGPYQGTIYAAYMFLEKLGCRWYFPGQWGEVIPQTKTITAQRIDIEAKPDFAMRGIWIDGRWGMTAENRKIYADWAKKVGFSSDYTGGQKLYPTPGDGYLAQPLPPKEYAESHPEYYAMDKTGKRNISPTTHPSFAMLCLSNQEMQKEYIKNVKEAFEGKKKYPNISEIGIGISPPDGTPYCYCETCLAQSQNFNYPTYVHERMQSEEVFSFACKIADTFPDKWVAVSAYALREMPPQGVKLRPNMVVMYAPISCCVLHPNNATDCWRRIEMMHILKQWIKLTPHVWLYDYTPGLLVSGFIPERDVANFAINAPIYKQIGLKGFGRQGSNAMMSTWISYYTSAKLMWDVNTDVEAVKKDFYSKFFGSQAGPYIQAWWDSCEEQLLKAKLHVHEDWLINNVYTLDFANSIHRFYESAKKCSMTEEEKQHFRIFELIVENFEAWTQMHNAEMLLDYKKAKKSATKMIETQEKLYEISEFLIGKGGFTNQWECYTKGREIRLSKLEQMTNGESGIMIAQVPITAKFTRDRFNEGVIAQWYLPEFEDTKWGTENTFYLWDQQDKPEDAVGHDYDGYGWYRFWVDIPSKWKNKPTHFYCGGVINEGWVWVNGEYAGHKPHSIWWMGEHDFDLDITKLVRYGEKNLITIRVWNNSELGGLYRRGFIWSPNKQ</sequence>
<dbReference type="PANTHER" id="PTHR47406:SF2">
    <property type="entry name" value="ALPHA GLUCURONIDASE N-TERMINAL DOMAIN-CONTAINING PROTEIN"/>
    <property type="match status" value="1"/>
</dbReference>
<dbReference type="Pfam" id="PF16126">
    <property type="entry name" value="DUF4838"/>
    <property type="match status" value="1"/>
</dbReference>
<dbReference type="SUPFAM" id="SSF49785">
    <property type="entry name" value="Galactose-binding domain-like"/>
    <property type="match status" value="1"/>
</dbReference>
<feature type="signal peptide" evidence="2">
    <location>
        <begin position="1"/>
        <end position="21"/>
    </location>
</feature>
<dbReference type="InterPro" id="IPR008979">
    <property type="entry name" value="Galactose-bd-like_sf"/>
</dbReference>
<dbReference type="EMBL" id="MWDQ01000146">
    <property type="protein sequence ID" value="OQB71944.1"/>
    <property type="molecule type" value="Genomic_DNA"/>
</dbReference>
<dbReference type="SUPFAM" id="SSF55545">
    <property type="entry name" value="beta-N-acetylhexosaminidase-like domain"/>
    <property type="match status" value="1"/>
</dbReference>
<dbReference type="PANTHER" id="PTHR47406">
    <property type="entry name" value="COAGULATION FACTOR 5/8 TYPE, C-TERMINAL"/>
    <property type="match status" value="1"/>
</dbReference>
<dbReference type="Proteomes" id="UP000485562">
    <property type="component" value="Unassembled WGS sequence"/>
</dbReference>
<feature type="chain" id="PRO_5012370273" evidence="2">
    <location>
        <begin position="22"/>
        <end position="807"/>
    </location>
</feature>
<dbReference type="InterPro" id="IPR032287">
    <property type="entry name" value="DUF4838"/>
</dbReference>
<dbReference type="GO" id="GO:0004553">
    <property type="term" value="F:hydrolase activity, hydrolyzing O-glycosyl compounds"/>
    <property type="evidence" value="ECO:0007669"/>
    <property type="project" value="InterPro"/>
</dbReference>
<keyword evidence="2" id="KW-0732">Signal</keyword>
<name>A0A1V6C525_UNCT6</name>
<dbReference type="AlphaFoldDB" id="A0A1V6C525"/>
<proteinExistence type="predicted"/>
<dbReference type="Gene3D" id="3.30.379.10">
    <property type="entry name" value="Chitobiase/beta-hexosaminidase domain 2-like"/>
    <property type="match status" value="1"/>
</dbReference>
<evidence type="ECO:0000256" key="1">
    <source>
        <dbReference type="ARBA" id="ARBA00022801"/>
    </source>
</evidence>
<comment type="caution">
    <text evidence="3">The sequence shown here is derived from an EMBL/GenBank/DDBJ whole genome shotgun (WGS) entry which is preliminary data.</text>
</comment>
<keyword evidence="1 3" id="KW-0378">Hydrolase</keyword>
<protein>
    <submittedName>
        <fullName evidence="3">Glycosyl hydrolases family 2, sugar binding domain</fullName>
    </submittedName>
</protein>
<gene>
    <name evidence="3" type="ORF">BWX89_01503</name>
</gene>
<dbReference type="GO" id="GO:0005975">
    <property type="term" value="P:carbohydrate metabolic process"/>
    <property type="evidence" value="ECO:0007669"/>
    <property type="project" value="InterPro"/>
</dbReference>
<evidence type="ECO:0000256" key="2">
    <source>
        <dbReference type="SAM" id="SignalP"/>
    </source>
</evidence>
<dbReference type="Gene3D" id="2.60.120.260">
    <property type="entry name" value="Galactose-binding domain-like"/>
    <property type="match status" value="1"/>
</dbReference>
<evidence type="ECO:0000313" key="3">
    <source>
        <dbReference type="EMBL" id="OQB71944.1"/>
    </source>
</evidence>
<organism evidence="3">
    <name type="scientific">candidate division TA06 bacterium ADurb.Bin131</name>
    <dbReference type="NCBI Taxonomy" id="1852827"/>
    <lineage>
        <taxon>Bacteria</taxon>
        <taxon>Bacteria division TA06</taxon>
    </lineage>
</organism>